<feature type="domain" description="TF-B3" evidence="6">
    <location>
        <begin position="1"/>
        <end position="61"/>
    </location>
</feature>
<dbReference type="PROSITE" id="PS50863">
    <property type="entry name" value="B3"/>
    <property type="match status" value="1"/>
</dbReference>
<keyword evidence="2" id="KW-0805">Transcription regulation</keyword>
<dbReference type="Pfam" id="PF02362">
    <property type="entry name" value="B3"/>
    <property type="match status" value="1"/>
</dbReference>
<comment type="caution">
    <text evidence="7">The sequence shown here is derived from an EMBL/GenBank/DDBJ whole genome shotgun (WGS) entry which is preliminary data.</text>
</comment>
<dbReference type="EMBL" id="AWWV01014012">
    <property type="protein sequence ID" value="OMO59189.1"/>
    <property type="molecule type" value="Genomic_DNA"/>
</dbReference>
<evidence type="ECO:0000256" key="4">
    <source>
        <dbReference type="ARBA" id="ARBA00023163"/>
    </source>
</evidence>
<keyword evidence="4" id="KW-0804">Transcription</keyword>
<evidence type="ECO:0000256" key="1">
    <source>
        <dbReference type="ARBA" id="ARBA00004123"/>
    </source>
</evidence>
<dbReference type="Gramene" id="OMO59189">
    <property type="protein sequence ID" value="OMO59189"/>
    <property type="gene ID" value="CCACVL1_25008"/>
</dbReference>
<dbReference type="SUPFAM" id="SSF101936">
    <property type="entry name" value="DNA-binding pseudobarrel domain"/>
    <property type="match status" value="1"/>
</dbReference>
<evidence type="ECO:0000256" key="2">
    <source>
        <dbReference type="ARBA" id="ARBA00023015"/>
    </source>
</evidence>
<gene>
    <name evidence="7" type="ORF">CCACVL1_25008</name>
</gene>
<keyword evidence="8" id="KW-1185">Reference proteome</keyword>
<evidence type="ECO:0000313" key="7">
    <source>
        <dbReference type="EMBL" id="OMO59189.1"/>
    </source>
</evidence>
<dbReference type="GO" id="GO:0003677">
    <property type="term" value="F:DNA binding"/>
    <property type="evidence" value="ECO:0007669"/>
    <property type="project" value="UniProtKB-KW"/>
</dbReference>
<keyword evidence="5" id="KW-0539">Nucleus</keyword>
<feature type="non-terminal residue" evidence="7">
    <location>
        <position position="61"/>
    </location>
</feature>
<protein>
    <recommendedName>
        <fullName evidence="6">TF-B3 domain-containing protein</fullName>
    </recommendedName>
</protein>
<evidence type="ECO:0000313" key="8">
    <source>
        <dbReference type="Proteomes" id="UP000188268"/>
    </source>
</evidence>
<dbReference type="InterPro" id="IPR003340">
    <property type="entry name" value="B3_DNA-bd"/>
</dbReference>
<dbReference type="GO" id="GO:0005634">
    <property type="term" value="C:nucleus"/>
    <property type="evidence" value="ECO:0007669"/>
    <property type="project" value="UniProtKB-SubCell"/>
</dbReference>
<organism evidence="7 8">
    <name type="scientific">Corchorus capsularis</name>
    <name type="common">Jute</name>
    <dbReference type="NCBI Taxonomy" id="210143"/>
    <lineage>
        <taxon>Eukaryota</taxon>
        <taxon>Viridiplantae</taxon>
        <taxon>Streptophyta</taxon>
        <taxon>Embryophyta</taxon>
        <taxon>Tracheophyta</taxon>
        <taxon>Spermatophyta</taxon>
        <taxon>Magnoliopsida</taxon>
        <taxon>eudicotyledons</taxon>
        <taxon>Gunneridae</taxon>
        <taxon>Pentapetalae</taxon>
        <taxon>rosids</taxon>
        <taxon>malvids</taxon>
        <taxon>Malvales</taxon>
        <taxon>Malvaceae</taxon>
        <taxon>Grewioideae</taxon>
        <taxon>Apeibeae</taxon>
        <taxon>Corchorus</taxon>
    </lineage>
</organism>
<dbReference type="OrthoDB" id="945531at2759"/>
<dbReference type="Gene3D" id="2.40.330.10">
    <property type="entry name" value="DNA-binding pseudobarrel domain"/>
    <property type="match status" value="1"/>
</dbReference>
<keyword evidence="3" id="KW-0238">DNA-binding</keyword>
<dbReference type="AlphaFoldDB" id="A0A1R3GMB4"/>
<proteinExistence type="predicted"/>
<reference evidence="7 8" key="1">
    <citation type="submission" date="2013-09" db="EMBL/GenBank/DDBJ databases">
        <title>Corchorus capsularis genome sequencing.</title>
        <authorList>
            <person name="Alam M."/>
            <person name="Haque M.S."/>
            <person name="Islam M.S."/>
            <person name="Emdad E.M."/>
            <person name="Islam M.M."/>
            <person name="Ahmed B."/>
            <person name="Halim A."/>
            <person name="Hossen Q.M.M."/>
            <person name="Hossain M.Z."/>
            <person name="Ahmed R."/>
            <person name="Khan M.M."/>
            <person name="Islam R."/>
            <person name="Rashid M.M."/>
            <person name="Khan S.A."/>
            <person name="Rahman M.S."/>
            <person name="Alam M."/>
        </authorList>
    </citation>
    <scope>NUCLEOTIDE SEQUENCE [LARGE SCALE GENOMIC DNA]</scope>
    <source>
        <strain evidence="8">cv. CVL-1</strain>
        <tissue evidence="7">Whole seedling</tissue>
    </source>
</reference>
<name>A0A1R3GMB4_COCAP</name>
<evidence type="ECO:0000259" key="6">
    <source>
        <dbReference type="PROSITE" id="PS50863"/>
    </source>
</evidence>
<evidence type="ECO:0000256" key="5">
    <source>
        <dbReference type="ARBA" id="ARBA00023242"/>
    </source>
</evidence>
<dbReference type="Proteomes" id="UP000188268">
    <property type="component" value="Unassembled WGS sequence"/>
</dbReference>
<dbReference type="InterPro" id="IPR015300">
    <property type="entry name" value="DNA-bd_pseudobarrel_sf"/>
</dbReference>
<evidence type="ECO:0000256" key="3">
    <source>
        <dbReference type="ARBA" id="ARBA00023125"/>
    </source>
</evidence>
<sequence>MELEVKDENGRSWNFVCSLRKAGYAKPVLQKGWRDFVVANGLTVGDKVTIYQHEYSNDGIK</sequence>
<comment type="subcellular location">
    <subcellularLocation>
        <location evidence="1">Nucleus</location>
    </subcellularLocation>
</comment>
<accession>A0A1R3GMB4</accession>
<dbReference type="CDD" id="cd10017">
    <property type="entry name" value="B3_DNA"/>
    <property type="match status" value="1"/>
</dbReference>